<evidence type="ECO:0000259" key="1">
    <source>
        <dbReference type="Pfam" id="PF26587"/>
    </source>
</evidence>
<organism evidence="2 3">
    <name type="scientific">Zizania palustris</name>
    <name type="common">Northern wild rice</name>
    <dbReference type="NCBI Taxonomy" id="103762"/>
    <lineage>
        <taxon>Eukaryota</taxon>
        <taxon>Viridiplantae</taxon>
        <taxon>Streptophyta</taxon>
        <taxon>Embryophyta</taxon>
        <taxon>Tracheophyta</taxon>
        <taxon>Spermatophyta</taxon>
        <taxon>Magnoliopsida</taxon>
        <taxon>Liliopsida</taxon>
        <taxon>Poales</taxon>
        <taxon>Poaceae</taxon>
        <taxon>BOP clade</taxon>
        <taxon>Oryzoideae</taxon>
        <taxon>Oryzeae</taxon>
        <taxon>Zizaniinae</taxon>
        <taxon>Zizania</taxon>
    </lineage>
</organism>
<reference evidence="2" key="1">
    <citation type="journal article" date="2021" name="bioRxiv">
        <title>Whole Genome Assembly and Annotation of Northern Wild Rice, Zizania palustris L., Supports a Whole Genome Duplication in the Zizania Genus.</title>
        <authorList>
            <person name="Haas M."/>
            <person name="Kono T."/>
            <person name="Macchietto M."/>
            <person name="Millas R."/>
            <person name="McGilp L."/>
            <person name="Shao M."/>
            <person name="Duquette J."/>
            <person name="Hirsch C.N."/>
            <person name="Kimball J."/>
        </authorList>
    </citation>
    <scope>NUCLEOTIDE SEQUENCE</scope>
    <source>
        <tissue evidence="2">Fresh leaf tissue</tissue>
    </source>
</reference>
<proteinExistence type="predicted"/>
<accession>A0A8J5WJ89</accession>
<gene>
    <name evidence="2" type="ORF">GUJ93_ZPchr0011g27756</name>
</gene>
<dbReference type="AlphaFoldDB" id="A0A8J5WJ89"/>
<evidence type="ECO:0000313" key="2">
    <source>
        <dbReference type="EMBL" id="KAG8089319.1"/>
    </source>
</evidence>
<dbReference type="Pfam" id="PF26587">
    <property type="entry name" value="AAA_lid_SMAX1"/>
    <property type="match status" value="1"/>
</dbReference>
<evidence type="ECO:0000313" key="3">
    <source>
        <dbReference type="Proteomes" id="UP000729402"/>
    </source>
</evidence>
<dbReference type="OrthoDB" id="1723324at2759"/>
<protein>
    <recommendedName>
        <fullName evidence="1">SMAX1-like AAA+ ATPase lid domain-containing protein</fullName>
    </recommendedName>
</protein>
<feature type="domain" description="SMAX1-like AAA+ ATPase lid" evidence="1">
    <location>
        <begin position="118"/>
        <end position="201"/>
    </location>
</feature>
<name>A0A8J5WJ89_ZIZPA</name>
<dbReference type="InterPro" id="IPR058954">
    <property type="entry name" value="AAA_lid_SMAX1"/>
</dbReference>
<reference evidence="2" key="2">
    <citation type="submission" date="2021-02" db="EMBL/GenBank/DDBJ databases">
        <authorList>
            <person name="Kimball J.A."/>
            <person name="Haas M.W."/>
            <person name="Macchietto M."/>
            <person name="Kono T."/>
            <person name="Duquette J."/>
            <person name="Shao M."/>
        </authorList>
    </citation>
    <scope>NUCLEOTIDE SEQUENCE</scope>
    <source>
        <tissue evidence="2">Fresh leaf tissue</tissue>
    </source>
</reference>
<sequence>MRGKVVDINDSIVVLSTSMIHHNKNGVEQGLSFQEEKILTARGHQLKILVEPGRVMTSGDPSGKVVVSGRKFLTKIQASLSSGSISKRKLCISDDQEKLQESLSISKRLHRTSSVPFDFDKLADDMLREFSNLIGENLGPECRLEIDGGAMEQILAAAWDSEEKRPVQTWLEQVFARSLDELKLKCKHASSSTLRLVACEDTVPVKGDGSGALLPPRIILDF</sequence>
<dbReference type="Proteomes" id="UP000729402">
    <property type="component" value="Unassembled WGS sequence"/>
</dbReference>
<dbReference type="EMBL" id="JAAALK010000081">
    <property type="protein sequence ID" value="KAG8089319.1"/>
    <property type="molecule type" value="Genomic_DNA"/>
</dbReference>
<keyword evidence="3" id="KW-1185">Reference proteome</keyword>
<comment type="caution">
    <text evidence="2">The sequence shown here is derived from an EMBL/GenBank/DDBJ whole genome shotgun (WGS) entry which is preliminary data.</text>
</comment>